<dbReference type="EMBL" id="GGEC01058240">
    <property type="protein sequence ID" value="MBX38724.1"/>
    <property type="molecule type" value="Transcribed_RNA"/>
</dbReference>
<protein>
    <submittedName>
        <fullName evidence="1">Uncharacterized protein</fullName>
    </submittedName>
</protein>
<proteinExistence type="predicted"/>
<sequence>MIDLCIDGHVYMKCLLDFGQFMWIIMFVKGGEGFNFSITY</sequence>
<reference evidence="1" key="1">
    <citation type="submission" date="2018-02" db="EMBL/GenBank/DDBJ databases">
        <title>Rhizophora mucronata_Transcriptome.</title>
        <authorList>
            <person name="Meera S.P."/>
            <person name="Sreeshan A."/>
            <person name="Augustine A."/>
        </authorList>
    </citation>
    <scope>NUCLEOTIDE SEQUENCE</scope>
    <source>
        <tissue evidence="1">Leaf</tissue>
    </source>
</reference>
<accession>A0A2P2N8B0</accession>
<organism evidence="1">
    <name type="scientific">Rhizophora mucronata</name>
    <name type="common">Asiatic mangrove</name>
    <dbReference type="NCBI Taxonomy" id="61149"/>
    <lineage>
        <taxon>Eukaryota</taxon>
        <taxon>Viridiplantae</taxon>
        <taxon>Streptophyta</taxon>
        <taxon>Embryophyta</taxon>
        <taxon>Tracheophyta</taxon>
        <taxon>Spermatophyta</taxon>
        <taxon>Magnoliopsida</taxon>
        <taxon>eudicotyledons</taxon>
        <taxon>Gunneridae</taxon>
        <taxon>Pentapetalae</taxon>
        <taxon>rosids</taxon>
        <taxon>fabids</taxon>
        <taxon>Malpighiales</taxon>
        <taxon>Rhizophoraceae</taxon>
        <taxon>Rhizophora</taxon>
    </lineage>
</organism>
<dbReference type="AlphaFoldDB" id="A0A2P2N8B0"/>
<evidence type="ECO:0000313" key="1">
    <source>
        <dbReference type="EMBL" id="MBX38724.1"/>
    </source>
</evidence>
<name>A0A2P2N8B0_RHIMU</name>